<reference evidence="3" key="1">
    <citation type="journal article" date="2021" name="IMA Fungus">
        <title>Genomic characterization of three marine fungi, including Emericellopsis atlantica sp. nov. with signatures of a generalist lifestyle and marine biomass degradation.</title>
        <authorList>
            <person name="Hagestad O.C."/>
            <person name="Hou L."/>
            <person name="Andersen J.H."/>
            <person name="Hansen E.H."/>
            <person name="Altermark B."/>
            <person name="Li C."/>
            <person name="Kuhnert E."/>
            <person name="Cox R.J."/>
            <person name="Crous P.W."/>
            <person name="Spatafora J.W."/>
            <person name="Lail K."/>
            <person name="Amirebrahimi M."/>
            <person name="Lipzen A."/>
            <person name="Pangilinan J."/>
            <person name="Andreopoulos W."/>
            <person name="Hayes R.D."/>
            <person name="Ng V."/>
            <person name="Grigoriev I.V."/>
            <person name="Jackson S.A."/>
            <person name="Sutton T.D.S."/>
            <person name="Dobson A.D.W."/>
            <person name="Rama T."/>
        </authorList>
    </citation>
    <scope>NUCLEOTIDE SEQUENCE</scope>
    <source>
        <strain evidence="3">TRa3180A</strain>
    </source>
</reference>
<dbReference type="OrthoDB" id="205198at2759"/>
<comment type="caution">
    <text evidence="3">The sequence shown here is derived from an EMBL/GenBank/DDBJ whole genome shotgun (WGS) entry which is preliminary data.</text>
</comment>
<feature type="region of interest" description="Disordered" evidence="1">
    <location>
        <begin position="1"/>
        <end position="56"/>
    </location>
</feature>
<dbReference type="InterPro" id="IPR002190">
    <property type="entry name" value="MHD_dom"/>
</dbReference>
<accession>A0A9P7YYM8</accession>
<dbReference type="InterPro" id="IPR041898">
    <property type="entry name" value="MAGE_WH1"/>
</dbReference>
<organism evidence="3 4">
    <name type="scientific">Calycina marina</name>
    <dbReference type="NCBI Taxonomy" id="1763456"/>
    <lineage>
        <taxon>Eukaryota</taxon>
        <taxon>Fungi</taxon>
        <taxon>Dikarya</taxon>
        <taxon>Ascomycota</taxon>
        <taxon>Pezizomycotina</taxon>
        <taxon>Leotiomycetes</taxon>
        <taxon>Helotiales</taxon>
        <taxon>Pezizellaceae</taxon>
        <taxon>Calycina</taxon>
    </lineage>
</organism>
<dbReference type="InterPro" id="IPR041899">
    <property type="entry name" value="MAGE_WH2"/>
</dbReference>
<feature type="region of interest" description="Disordered" evidence="1">
    <location>
        <begin position="279"/>
        <end position="317"/>
    </location>
</feature>
<feature type="compositionally biased region" description="Acidic residues" evidence="1">
    <location>
        <begin position="32"/>
        <end position="43"/>
    </location>
</feature>
<evidence type="ECO:0000313" key="4">
    <source>
        <dbReference type="Proteomes" id="UP000887226"/>
    </source>
</evidence>
<dbReference type="EMBL" id="MU254108">
    <property type="protein sequence ID" value="KAG9242140.1"/>
    <property type="molecule type" value="Genomic_DNA"/>
</dbReference>
<dbReference type="Pfam" id="PF01454">
    <property type="entry name" value="MAGE"/>
    <property type="match status" value="1"/>
</dbReference>
<dbReference type="Gene3D" id="1.10.10.1200">
    <property type="entry name" value="MAGE homology domain, winged helix WH1 motif"/>
    <property type="match status" value="1"/>
</dbReference>
<keyword evidence="4" id="KW-1185">Reference proteome</keyword>
<dbReference type="Gene3D" id="1.10.10.1210">
    <property type="entry name" value="MAGE homology domain, winged helix WH2 motif"/>
    <property type="match status" value="1"/>
</dbReference>
<proteinExistence type="predicted"/>
<evidence type="ECO:0000256" key="1">
    <source>
        <dbReference type="SAM" id="MobiDB-lite"/>
    </source>
</evidence>
<gene>
    <name evidence="3" type="ORF">BJ878DRAFT_536086</name>
</gene>
<feature type="domain" description="MAGE" evidence="2">
    <location>
        <begin position="63"/>
        <end position="254"/>
    </location>
</feature>
<dbReference type="SMART" id="SM01373">
    <property type="entry name" value="MAGE"/>
    <property type="match status" value="1"/>
</dbReference>
<dbReference type="Proteomes" id="UP000887226">
    <property type="component" value="Unassembled WGS sequence"/>
</dbReference>
<dbReference type="GO" id="GO:0006281">
    <property type="term" value="P:DNA repair"/>
    <property type="evidence" value="ECO:0007669"/>
    <property type="project" value="TreeGrafter"/>
</dbReference>
<dbReference type="InterPro" id="IPR037445">
    <property type="entry name" value="MAGE"/>
</dbReference>
<name>A0A9P7YYM8_9HELO</name>
<dbReference type="AlphaFoldDB" id="A0A9P7YYM8"/>
<dbReference type="PANTHER" id="PTHR11736:SF14">
    <property type="entry name" value="NSE3 HOMOLOG, SMC5-SMC6 COMPLEX COMPONENT"/>
    <property type="match status" value="1"/>
</dbReference>
<dbReference type="GO" id="GO:0005634">
    <property type="term" value="C:nucleus"/>
    <property type="evidence" value="ECO:0007669"/>
    <property type="project" value="TreeGrafter"/>
</dbReference>
<evidence type="ECO:0000313" key="3">
    <source>
        <dbReference type="EMBL" id="KAG9242140.1"/>
    </source>
</evidence>
<protein>
    <submittedName>
        <fullName evidence="3">MAGE family-domain-containing protein</fullName>
    </submittedName>
</protein>
<sequence length="317" mass="35565">MPSASRRRRTSEDSEEEEVVRPTQRRRRSRSDDEDEDENDDAVIGDNGAEDGRDGDTQMVKRFVRYALSCEYQRKYIRRADIADKGMRTQFKPYYEKTQEALRNTFGMEMCELPAKEKITLREKKAAQKSKSVATSTSYILKSILPAEYQSPKIIPPSTIVSASEEASYVGLCTMIVTLISMSPQQQCLEAKLLSYLAKLNLDTYMLGEKTAVILKKMSAQGYIYKSVEKTPDDETILWLVGPRGKIEIGNDGIAGFVSEVYGESAPVDLEKRLDKTLQTESGVMKPKVLQSREVDDDDSGNGGPGPSTQGRRTRRG</sequence>
<dbReference type="PANTHER" id="PTHR11736">
    <property type="entry name" value="MELANOMA-ASSOCIATED ANTIGEN MAGE ANTIGEN"/>
    <property type="match status" value="1"/>
</dbReference>
<evidence type="ECO:0000259" key="2">
    <source>
        <dbReference type="SMART" id="SM01373"/>
    </source>
</evidence>